<accession>A0A8J5N776</accession>
<name>A0A8J5N776_HOMAM</name>
<dbReference type="Gene3D" id="2.60.120.260">
    <property type="entry name" value="Galactose-binding domain-like"/>
    <property type="match status" value="1"/>
</dbReference>
<dbReference type="GO" id="GO:0005737">
    <property type="term" value="C:cytoplasm"/>
    <property type="evidence" value="ECO:0007669"/>
    <property type="project" value="TreeGrafter"/>
</dbReference>
<dbReference type="GO" id="GO:0006516">
    <property type="term" value="P:glycoprotein catabolic process"/>
    <property type="evidence" value="ECO:0007669"/>
    <property type="project" value="TreeGrafter"/>
</dbReference>
<dbReference type="InterPro" id="IPR008979">
    <property type="entry name" value="Galactose-bd-like_sf"/>
</dbReference>
<evidence type="ECO:0000259" key="1">
    <source>
        <dbReference type="PROSITE" id="PS50181"/>
    </source>
</evidence>
<keyword evidence="4" id="KW-1185">Reference proteome</keyword>
<dbReference type="GO" id="GO:0031146">
    <property type="term" value="P:SCF-dependent proteasomal ubiquitin-dependent protein catabolic process"/>
    <property type="evidence" value="ECO:0007669"/>
    <property type="project" value="TreeGrafter"/>
</dbReference>
<evidence type="ECO:0000313" key="3">
    <source>
        <dbReference type="EMBL" id="KAG7174418.1"/>
    </source>
</evidence>
<dbReference type="Proteomes" id="UP000747542">
    <property type="component" value="Unassembled WGS sequence"/>
</dbReference>
<dbReference type="PANTHER" id="PTHR12125:SF5">
    <property type="entry name" value="F-BOX DOMAIN-CONTAINING PROTEIN"/>
    <property type="match status" value="1"/>
</dbReference>
<dbReference type="GO" id="GO:0036503">
    <property type="term" value="P:ERAD pathway"/>
    <property type="evidence" value="ECO:0007669"/>
    <property type="project" value="TreeGrafter"/>
</dbReference>
<gene>
    <name evidence="3" type="primary">Fbxo27-L</name>
    <name evidence="3" type="ORF">Hamer_G003361</name>
</gene>
<dbReference type="SMART" id="SM01198">
    <property type="entry name" value="FBA"/>
    <property type="match status" value="1"/>
</dbReference>
<dbReference type="SUPFAM" id="SSF81383">
    <property type="entry name" value="F-box domain"/>
    <property type="match status" value="1"/>
</dbReference>
<dbReference type="EMBL" id="JAHLQT010007678">
    <property type="protein sequence ID" value="KAG7174418.1"/>
    <property type="molecule type" value="Genomic_DNA"/>
</dbReference>
<dbReference type="InterPro" id="IPR007397">
    <property type="entry name" value="F-box-assoc_dom"/>
</dbReference>
<dbReference type="AlphaFoldDB" id="A0A8J5N776"/>
<dbReference type="PANTHER" id="PTHR12125">
    <property type="entry name" value="F-BOX ONLY PROTEIN 6-LIKE PROTEIN"/>
    <property type="match status" value="1"/>
</dbReference>
<dbReference type="GO" id="GO:0019005">
    <property type="term" value="C:SCF ubiquitin ligase complex"/>
    <property type="evidence" value="ECO:0007669"/>
    <property type="project" value="TreeGrafter"/>
</dbReference>
<evidence type="ECO:0000313" key="4">
    <source>
        <dbReference type="Proteomes" id="UP000747542"/>
    </source>
</evidence>
<organism evidence="3 4">
    <name type="scientific">Homarus americanus</name>
    <name type="common">American lobster</name>
    <dbReference type="NCBI Taxonomy" id="6706"/>
    <lineage>
        <taxon>Eukaryota</taxon>
        <taxon>Metazoa</taxon>
        <taxon>Ecdysozoa</taxon>
        <taxon>Arthropoda</taxon>
        <taxon>Crustacea</taxon>
        <taxon>Multicrustacea</taxon>
        <taxon>Malacostraca</taxon>
        <taxon>Eumalacostraca</taxon>
        <taxon>Eucarida</taxon>
        <taxon>Decapoda</taxon>
        <taxon>Pleocyemata</taxon>
        <taxon>Astacidea</taxon>
        <taxon>Nephropoidea</taxon>
        <taxon>Nephropidae</taxon>
        <taxon>Homarus</taxon>
    </lineage>
</organism>
<dbReference type="Pfam" id="PF12937">
    <property type="entry name" value="F-box-like"/>
    <property type="match status" value="1"/>
</dbReference>
<dbReference type="InterPro" id="IPR001810">
    <property type="entry name" value="F-box_dom"/>
</dbReference>
<dbReference type="Pfam" id="PF04300">
    <property type="entry name" value="FBA"/>
    <property type="match status" value="1"/>
</dbReference>
<dbReference type="Gene3D" id="1.20.1280.50">
    <property type="match status" value="1"/>
</dbReference>
<dbReference type="InterPro" id="IPR039752">
    <property type="entry name" value="F-box_only"/>
</dbReference>
<dbReference type="SUPFAM" id="SSF49785">
    <property type="entry name" value="Galactose-binding domain-like"/>
    <property type="match status" value="1"/>
</dbReference>
<dbReference type="PROSITE" id="PS51114">
    <property type="entry name" value="FBA"/>
    <property type="match status" value="1"/>
</dbReference>
<feature type="domain" description="F-box" evidence="1">
    <location>
        <begin position="15"/>
        <end position="62"/>
    </location>
</feature>
<dbReference type="InterPro" id="IPR036047">
    <property type="entry name" value="F-box-like_dom_sf"/>
</dbReference>
<dbReference type="PROSITE" id="PS50181">
    <property type="entry name" value="FBOX"/>
    <property type="match status" value="1"/>
</dbReference>
<evidence type="ECO:0000259" key="2">
    <source>
        <dbReference type="PROSITE" id="PS51114"/>
    </source>
</evidence>
<sequence length="236" mass="27040">MMGNSIELSEDNGSRFCGKTIPEEIVIHIFLYVPVKDLIRSATHVCKYWHHLLTQYHFWFTRMQVEGYKLSETTKQRLLEETNETLVLRALQSVCGNYLHLNKNLILNPSGIDGFQHWMVRHGGDKMIVEDTPTGSDLIPEEAGLPTQHCFVTSYIASSRCQVVNLEHLGLDPCVIDILRPEIHISEWVSARWDCHSKSTIAVLLKGADDTQQVDITWNSRTDDVICRQWYKATAD</sequence>
<feature type="domain" description="FBA" evidence="2">
    <location>
        <begin position="91"/>
        <end position="236"/>
    </location>
</feature>
<reference evidence="3" key="1">
    <citation type="journal article" date="2021" name="Sci. Adv.">
        <title>The American lobster genome reveals insights on longevity, neural, and immune adaptations.</title>
        <authorList>
            <person name="Polinski J.M."/>
            <person name="Zimin A.V."/>
            <person name="Clark K.F."/>
            <person name="Kohn A.B."/>
            <person name="Sadowski N."/>
            <person name="Timp W."/>
            <person name="Ptitsyn A."/>
            <person name="Khanna P."/>
            <person name="Romanova D.Y."/>
            <person name="Williams P."/>
            <person name="Greenwood S.J."/>
            <person name="Moroz L.L."/>
            <person name="Walt D.R."/>
            <person name="Bodnar A.G."/>
        </authorList>
    </citation>
    <scope>NUCLEOTIDE SEQUENCE</scope>
    <source>
        <strain evidence="3">GMGI-L3</strain>
    </source>
</reference>
<comment type="caution">
    <text evidence="3">The sequence shown here is derived from an EMBL/GenBank/DDBJ whole genome shotgun (WGS) entry which is preliminary data.</text>
</comment>
<proteinExistence type="predicted"/>
<protein>
    <submittedName>
        <fullName evidence="3">F-box only protein 27-like</fullName>
    </submittedName>
</protein>
<dbReference type="GO" id="GO:0061630">
    <property type="term" value="F:ubiquitin protein ligase activity"/>
    <property type="evidence" value="ECO:0007669"/>
    <property type="project" value="TreeGrafter"/>
</dbReference>